<protein>
    <submittedName>
        <fullName evidence="1">Uncharacterized protein</fullName>
    </submittedName>
</protein>
<dbReference type="Proteomes" id="UP000076519">
    <property type="component" value="Unassembled WGS sequence"/>
</dbReference>
<sequence>MYKIKYTKKEELLQTLAPNIQKILTEFLSVFLFSDFNKVSMDKIC</sequence>
<evidence type="ECO:0000313" key="1">
    <source>
        <dbReference type="EMBL" id="KZK06287.1"/>
    </source>
</evidence>
<organism evidence="1 2">
    <name type="scientific">Lactococcus lactis subsp. cremoris</name>
    <name type="common">Streptococcus cremoris</name>
    <dbReference type="NCBI Taxonomy" id="1359"/>
    <lineage>
        <taxon>Bacteria</taxon>
        <taxon>Bacillati</taxon>
        <taxon>Bacillota</taxon>
        <taxon>Bacilli</taxon>
        <taxon>Lactobacillales</taxon>
        <taxon>Streptococcaceae</taxon>
        <taxon>Lactococcus</taxon>
    </lineage>
</organism>
<gene>
    <name evidence="1" type="ORF">AB996_1493</name>
</gene>
<name>A0A166JJ55_LACLC</name>
<dbReference type="AlphaFoldDB" id="A0A166JJ55"/>
<dbReference type="EMBL" id="LIYF01000021">
    <property type="protein sequence ID" value="KZK06287.1"/>
    <property type="molecule type" value="Genomic_DNA"/>
</dbReference>
<proteinExistence type="predicted"/>
<reference evidence="1 2" key="1">
    <citation type="submission" date="2015-08" db="EMBL/GenBank/DDBJ databases">
        <title>Draft Genome Sequences of 11 Lactococcus lactis subspecies cremoris strains.</title>
        <authorList>
            <person name="Wels M."/>
            <person name="Backus L."/>
            <person name="Boekhorst J."/>
            <person name="Dijkstra A."/>
            <person name="Beerthuizen M."/>
            <person name="Siezen R."/>
            <person name="Bachmann H."/>
            <person name="Van Hijum S."/>
        </authorList>
    </citation>
    <scope>NUCLEOTIDE SEQUENCE [LARGE SCALE GENOMIC DNA]</scope>
    <source>
        <strain evidence="1 2">KW10</strain>
    </source>
</reference>
<comment type="caution">
    <text evidence="1">The sequence shown here is derived from an EMBL/GenBank/DDBJ whole genome shotgun (WGS) entry which is preliminary data.</text>
</comment>
<evidence type="ECO:0000313" key="2">
    <source>
        <dbReference type="Proteomes" id="UP000076519"/>
    </source>
</evidence>
<accession>A0A166JJ55</accession>